<protein>
    <recommendedName>
        <fullName evidence="5">DUF2637 domain-containing protein</fullName>
    </recommendedName>
</protein>
<sequence>MTAPTINGTAYARRGRLLVPADAVPDVRPETPEEISAPAVADTASGQVDGPEVPAETQPRRRPRDDQETAEGLRERLAAGRARVDVQREDARDRRRQEIRHRIALAEVEDEEAAQRQARREQAEEARETAKLTRYYRQAASRGTRARIRADIDRSAEMRTLRVARVRTATLAIGISALTAFGAWSTAGVQAGMARLLDLDRWSAGWWAAWLVEPALLAVVALIIVSRAVLESAGGRTDERADRVEWTALTVSILLNLAGGWHAEWSLSALGGLAAHSIGPVGAAGVAYLISLLLGYVASARPWQGAPRLDDLNLTVPHAGQPSDTAPKTPPEVINLRKLPTTATVLEAGSEASGGLSETDRELLYRVLGAIESRLLGPDPSGWQIYQRVMSARGDKARAYRVADLVRGWRPGGPVPPISGASAA</sequence>
<organism evidence="3 4">
    <name type="scientific">Micromonospora eburnea</name>
    <dbReference type="NCBI Taxonomy" id="227316"/>
    <lineage>
        <taxon>Bacteria</taxon>
        <taxon>Bacillati</taxon>
        <taxon>Actinomycetota</taxon>
        <taxon>Actinomycetes</taxon>
        <taxon>Micromonosporales</taxon>
        <taxon>Micromonosporaceae</taxon>
        <taxon>Micromonospora</taxon>
    </lineage>
</organism>
<feature type="transmembrane region" description="Helical" evidence="2">
    <location>
        <begin position="246"/>
        <end position="263"/>
    </location>
</feature>
<name>A0A1C6VNQ2_9ACTN</name>
<dbReference type="AlphaFoldDB" id="A0A1C6VNQ2"/>
<dbReference type="RefSeq" id="WP_208602198.1">
    <property type="nucleotide sequence ID" value="NZ_FMHY01000002.1"/>
</dbReference>
<dbReference type="STRING" id="227316.GA0070604_6135"/>
<gene>
    <name evidence="3" type="ORF">GA0070604_6135</name>
</gene>
<evidence type="ECO:0000256" key="2">
    <source>
        <dbReference type="SAM" id="Phobius"/>
    </source>
</evidence>
<keyword evidence="2" id="KW-1133">Transmembrane helix</keyword>
<feature type="transmembrane region" description="Helical" evidence="2">
    <location>
        <begin position="204"/>
        <end position="225"/>
    </location>
</feature>
<dbReference type="EMBL" id="FMHY01000002">
    <property type="protein sequence ID" value="SCL67905.1"/>
    <property type="molecule type" value="Genomic_DNA"/>
</dbReference>
<reference evidence="4" key="1">
    <citation type="submission" date="2016-06" db="EMBL/GenBank/DDBJ databases">
        <authorList>
            <person name="Varghese N."/>
            <person name="Submissions Spin"/>
        </authorList>
    </citation>
    <scope>NUCLEOTIDE SEQUENCE [LARGE SCALE GENOMIC DNA]</scope>
    <source>
        <strain evidence="4">DSM 44814</strain>
    </source>
</reference>
<feature type="transmembrane region" description="Helical" evidence="2">
    <location>
        <begin position="164"/>
        <end position="184"/>
    </location>
</feature>
<feature type="transmembrane region" description="Helical" evidence="2">
    <location>
        <begin position="275"/>
        <end position="298"/>
    </location>
</feature>
<keyword evidence="2" id="KW-0472">Membrane</keyword>
<evidence type="ECO:0000313" key="3">
    <source>
        <dbReference type="EMBL" id="SCL67905.1"/>
    </source>
</evidence>
<keyword evidence="4" id="KW-1185">Reference proteome</keyword>
<dbReference type="Proteomes" id="UP000199696">
    <property type="component" value="Unassembled WGS sequence"/>
</dbReference>
<keyword evidence="2" id="KW-0812">Transmembrane</keyword>
<evidence type="ECO:0008006" key="5">
    <source>
        <dbReference type="Google" id="ProtNLM"/>
    </source>
</evidence>
<feature type="region of interest" description="Disordered" evidence="1">
    <location>
        <begin position="22"/>
        <end position="71"/>
    </location>
</feature>
<accession>A0A1C6VNQ2</accession>
<proteinExistence type="predicted"/>
<evidence type="ECO:0000256" key="1">
    <source>
        <dbReference type="SAM" id="MobiDB-lite"/>
    </source>
</evidence>
<evidence type="ECO:0000313" key="4">
    <source>
        <dbReference type="Proteomes" id="UP000199696"/>
    </source>
</evidence>